<organism evidence="1 2">
    <name type="scientific">Bradyrhizobium erythrophlei</name>
    <dbReference type="NCBI Taxonomy" id="1437360"/>
    <lineage>
        <taxon>Bacteria</taxon>
        <taxon>Pseudomonadati</taxon>
        <taxon>Pseudomonadota</taxon>
        <taxon>Alphaproteobacteria</taxon>
        <taxon>Hyphomicrobiales</taxon>
        <taxon>Nitrobacteraceae</taxon>
        <taxon>Bradyrhizobium</taxon>
    </lineage>
</organism>
<dbReference type="AlphaFoldDB" id="A0A1M7UW60"/>
<reference evidence="2" key="1">
    <citation type="submission" date="2016-11" db="EMBL/GenBank/DDBJ databases">
        <authorList>
            <person name="Varghese N."/>
            <person name="Submissions S."/>
        </authorList>
    </citation>
    <scope>NUCLEOTIDE SEQUENCE [LARGE SCALE GENOMIC DNA]</scope>
    <source>
        <strain evidence="2">GAS401</strain>
    </source>
</reference>
<name>A0A1M7UW60_9BRAD</name>
<gene>
    <name evidence="1" type="ORF">SAMN05444170_7044</name>
</gene>
<evidence type="ECO:0000313" key="1">
    <source>
        <dbReference type="EMBL" id="SHN87175.1"/>
    </source>
</evidence>
<dbReference type="RefSeq" id="WP_276328152.1">
    <property type="nucleotide sequence ID" value="NZ_LT670849.1"/>
</dbReference>
<dbReference type="EMBL" id="LT670849">
    <property type="protein sequence ID" value="SHN87175.1"/>
    <property type="molecule type" value="Genomic_DNA"/>
</dbReference>
<proteinExistence type="predicted"/>
<protein>
    <submittedName>
        <fullName evidence="1">Uncharacterized protein</fullName>
    </submittedName>
</protein>
<accession>A0A1M7UW60</accession>
<evidence type="ECO:0000313" key="2">
    <source>
        <dbReference type="Proteomes" id="UP000184096"/>
    </source>
</evidence>
<dbReference type="Proteomes" id="UP000184096">
    <property type="component" value="Chromosome I"/>
</dbReference>
<keyword evidence="2" id="KW-1185">Reference proteome</keyword>
<sequence length="43" mass="4930">MIRKPPLDLPPQVARGFVEAMRDYFAEENPTKRDAIAAHQFDS</sequence>